<dbReference type="Proteomes" id="UP001200034">
    <property type="component" value="Unassembled WGS sequence"/>
</dbReference>
<accession>A0AAD4JXV7</accession>
<keyword evidence="2" id="KW-1185">Reference proteome</keyword>
<sequence length="109" mass="11857">QDIVPMEQVSSMVSNGGGSVTMQRDDEYRNRIMKSNTKAAYKMTHLGASGMWPHAEVVNLTHKGVVAAPKWAQVAPLRVALRYATCCTLGATGRIRTAVITPRLMTVAQ</sequence>
<dbReference type="EMBL" id="JAJJHW010002774">
    <property type="protein sequence ID" value="KAH8365983.1"/>
    <property type="molecule type" value="Genomic_DNA"/>
</dbReference>
<evidence type="ECO:0000313" key="2">
    <source>
        <dbReference type="Proteomes" id="UP001200034"/>
    </source>
</evidence>
<organism evidence="1 2">
    <name type="scientific">Drosophila rubida</name>
    <dbReference type="NCBI Taxonomy" id="30044"/>
    <lineage>
        <taxon>Eukaryota</taxon>
        <taxon>Metazoa</taxon>
        <taxon>Ecdysozoa</taxon>
        <taxon>Arthropoda</taxon>
        <taxon>Hexapoda</taxon>
        <taxon>Insecta</taxon>
        <taxon>Pterygota</taxon>
        <taxon>Neoptera</taxon>
        <taxon>Endopterygota</taxon>
        <taxon>Diptera</taxon>
        <taxon>Brachycera</taxon>
        <taxon>Muscomorpha</taxon>
        <taxon>Ephydroidea</taxon>
        <taxon>Drosophilidae</taxon>
        <taxon>Drosophila</taxon>
    </lineage>
</organism>
<feature type="non-terminal residue" evidence="1">
    <location>
        <position position="1"/>
    </location>
</feature>
<dbReference type="AlphaFoldDB" id="A0AAD4JXV7"/>
<evidence type="ECO:0000313" key="1">
    <source>
        <dbReference type="EMBL" id="KAH8365983.1"/>
    </source>
</evidence>
<gene>
    <name evidence="1" type="ORF">KR093_007915</name>
</gene>
<feature type="non-terminal residue" evidence="1">
    <location>
        <position position="109"/>
    </location>
</feature>
<reference evidence="1" key="1">
    <citation type="journal article" date="2021" name="Mol. Ecol. Resour.">
        <title>Phylogenomic analyses of the genus Drosophila reveals genomic signals of climate adaptation.</title>
        <authorList>
            <person name="Li F."/>
            <person name="Rane R.V."/>
            <person name="Luria V."/>
            <person name="Xiong Z."/>
            <person name="Chen J."/>
            <person name="Li Z."/>
            <person name="Catullo R.A."/>
            <person name="Griffin P.C."/>
            <person name="Schiffer M."/>
            <person name="Pearce S."/>
            <person name="Lee S.F."/>
            <person name="McElroy K."/>
            <person name="Stocker A."/>
            <person name="Shirriffs J."/>
            <person name="Cockerell F."/>
            <person name="Coppin C."/>
            <person name="Sgro C.M."/>
            <person name="Karger A."/>
            <person name="Cain J.W."/>
            <person name="Weber J.A."/>
            <person name="Santpere G."/>
            <person name="Kirschner M.W."/>
            <person name="Hoffmann A.A."/>
            <person name="Oakeshott J.G."/>
            <person name="Zhang G."/>
        </authorList>
    </citation>
    <scope>NUCLEOTIDE SEQUENCE</scope>
    <source>
        <strain evidence="1">BGI-SZ-2011g</strain>
    </source>
</reference>
<name>A0AAD4JXV7_9MUSC</name>
<comment type="caution">
    <text evidence="1">The sequence shown here is derived from an EMBL/GenBank/DDBJ whole genome shotgun (WGS) entry which is preliminary data.</text>
</comment>
<proteinExistence type="predicted"/>
<protein>
    <submittedName>
        <fullName evidence="1">Uncharacterized protein</fullName>
    </submittedName>
</protein>